<evidence type="ECO:0000256" key="3">
    <source>
        <dbReference type="ARBA" id="ARBA00022833"/>
    </source>
</evidence>
<dbReference type="PROSITE" id="PS00518">
    <property type="entry name" value="ZF_RING_1"/>
    <property type="match status" value="1"/>
</dbReference>
<feature type="non-terminal residue" evidence="7">
    <location>
        <position position="1"/>
    </location>
</feature>
<dbReference type="SUPFAM" id="SSF57850">
    <property type="entry name" value="RING/U-box"/>
    <property type="match status" value="1"/>
</dbReference>
<keyword evidence="1" id="KW-0479">Metal-binding</keyword>
<proteinExistence type="predicted"/>
<reference evidence="7 8" key="1">
    <citation type="submission" date="2015-12" db="EMBL/GenBank/DDBJ databases">
        <title>The genome of Folsomia candida.</title>
        <authorList>
            <person name="Faddeeva A."/>
            <person name="Derks M.F."/>
            <person name="Anvar Y."/>
            <person name="Smit S."/>
            <person name="Van Straalen N."/>
            <person name="Roelofs D."/>
        </authorList>
    </citation>
    <scope>NUCLEOTIDE SEQUENCE [LARGE SCALE GENOMIC DNA]</scope>
    <source>
        <strain evidence="7 8">VU population</strain>
        <tissue evidence="7">Whole body</tissue>
    </source>
</reference>
<organism evidence="7 8">
    <name type="scientific">Folsomia candida</name>
    <name type="common">Springtail</name>
    <dbReference type="NCBI Taxonomy" id="158441"/>
    <lineage>
        <taxon>Eukaryota</taxon>
        <taxon>Metazoa</taxon>
        <taxon>Ecdysozoa</taxon>
        <taxon>Arthropoda</taxon>
        <taxon>Hexapoda</taxon>
        <taxon>Collembola</taxon>
        <taxon>Entomobryomorpha</taxon>
        <taxon>Isotomoidea</taxon>
        <taxon>Isotomidae</taxon>
        <taxon>Proisotominae</taxon>
        <taxon>Folsomia</taxon>
    </lineage>
</organism>
<dbReference type="GO" id="GO:0008270">
    <property type="term" value="F:zinc ion binding"/>
    <property type="evidence" value="ECO:0007669"/>
    <property type="project" value="UniProtKB-KW"/>
</dbReference>
<comment type="caution">
    <text evidence="7">The sequence shown here is derived from an EMBL/GenBank/DDBJ whole genome shotgun (WGS) entry which is preliminary data.</text>
</comment>
<gene>
    <name evidence="7" type="ORF">Fcan01_28500</name>
</gene>
<feature type="region of interest" description="Disordered" evidence="5">
    <location>
        <begin position="101"/>
        <end position="121"/>
    </location>
</feature>
<evidence type="ECO:0000256" key="2">
    <source>
        <dbReference type="ARBA" id="ARBA00022771"/>
    </source>
</evidence>
<dbReference type="STRING" id="158441.A0A226CTE2"/>
<dbReference type="AlphaFoldDB" id="A0A226CTE2"/>
<evidence type="ECO:0000256" key="5">
    <source>
        <dbReference type="SAM" id="MobiDB-lite"/>
    </source>
</evidence>
<feature type="domain" description="RING-type" evidence="6">
    <location>
        <begin position="286"/>
        <end position="319"/>
    </location>
</feature>
<evidence type="ECO:0000313" key="8">
    <source>
        <dbReference type="Proteomes" id="UP000198287"/>
    </source>
</evidence>
<dbReference type="Gene3D" id="3.30.40.10">
    <property type="entry name" value="Zinc/RING finger domain, C3HC4 (zinc finger)"/>
    <property type="match status" value="1"/>
</dbReference>
<dbReference type="Proteomes" id="UP000198287">
    <property type="component" value="Unassembled WGS sequence"/>
</dbReference>
<keyword evidence="3" id="KW-0862">Zinc</keyword>
<keyword evidence="2 4" id="KW-0863">Zinc-finger</keyword>
<evidence type="ECO:0000256" key="1">
    <source>
        <dbReference type="ARBA" id="ARBA00022723"/>
    </source>
</evidence>
<name>A0A226CTE2_FOLCA</name>
<protein>
    <submittedName>
        <fullName evidence="7">E3 ubiquitin-protein ligase MIB2</fullName>
    </submittedName>
</protein>
<keyword evidence="8" id="KW-1185">Reference proteome</keyword>
<dbReference type="PROSITE" id="PS50089">
    <property type="entry name" value="ZF_RING_2"/>
    <property type="match status" value="1"/>
</dbReference>
<accession>A0A226CTE2</accession>
<evidence type="ECO:0000259" key="6">
    <source>
        <dbReference type="PROSITE" id="PS50089"/>
    </source>
</evidence>
<evidence type="ECO:0000256" key="4">
    <source>
        <dbReference type="PROSITE-ProRule" id="PRU00175"/>
    </source>
</evidence>
<dbReference type="InterPro" id="IPR001841">
    <property type="entry name" value="Znf_RING"/>
</dbReference>
<dbReference type="InterPro" id="IPR013083">
    <property type="entry name" value="Znf_RING/FYVE/PHD"/>
</dbReference>
<evidence type="ECO:0000313" key="7">
    <source>
        <dbReference type="EMBL" id="OXA36735.1"/>
    </source>
</evidence>
<dbReference type="EMBL" id="LNIX01000075">
    <property type="protein sequence ID" value="OXA36735.1"/>
    <property type="molecule type" value="Genomic_DNA"/>
</dbReference>
<sequence length="332" mass="37838">NFDFAKIMHRQFGWLDGDELREAAIQRYEAQYRTTAAVRREDGRVKKVAELEDKAKRLGVRDGNAVGSAEIPQNSGAEINSGASSSRESWVARLQEQYNDAGTSEPVETVAEANSPATTGVKKQENISAKIMRANSVKAKFEMHLRLQIIKMTERKLTMLQNPQDISRETDLIERITKLIKYHETAIHALESIIRDGPIFLEWMRNAAETFRTLEHLVPRTLDEWNNAKEKYKSFVKFGKQLETLSGQSAQSNNKYGRIICNVQKEWNSLKELRRSYLAPDRKVLCPVCVGQDVDFVLSCGHPFCGSCIQKMNTCASCREPINAMTKIYWQM</sequence>
<dbReference type="InterPro" id="IPR017907">
    <property type="entry name" value="Znf_RING_CS"/>
</dbReference>